<feature type="binding site" evidence="3">
    <location>
        <position position="122"/>
    </location>
    <ligand>
        <name>substrate</name>
    </ligand>
</feature>
<evidence type="ECO:0000256" key="3">
    <source>
        <dbReference type="PIRSR" id="PIRSR001220-2"/>
    </source>
</evidence>
<dbReference type="FunFam" id="3.40.50.1170:FF:000003">
    <property type="entry name" value="60 kDa lysophospholipase"/>
    <property type="match status" value="1"/>
</dbReference>
<feature type="non-terminal residue" evidence="8">
    <location>
        <position position="350"/>
    </location>
</feature>
<evidence type="ECO:0000313" key="8">
    <source>
        <dbReference type="EMBL" id="GFR72428.1"/>
    </source>
</evidence>
<sequence length="350" mass="38299">MSLENQNGRNGEESRSLPSATVEGIQNSAAMYRQGSLSPKEDSRVLVIYTGGTIGMVNQNGSYQPMANCMVSKLQALPIFNSAAFQDATSVIKDEDSFLVLQCSPTKRVAYKIIEFDPLLDSSNMAISDWIKIAECIKKHYDEYDGFVVLHGTDTMAYTASALSFMLENLGKPVILTGSQIPIYETRSDGRNNFLDSLIIAGTYSIPEVMVCFFEKVYRGNRCIKGDADGFSAFTSPNMPPLVQLQVKIKVDYSSIFTQSTEEKFTISTNMCPNVGLLRLFPGITTQTVRAFLQPPVQGVVLQTYGAGNAPNNRPDLLSLFKDAYNWGVIIVNISQCTKGNVGAAYATGV</sequence>
<proteinExistence type="predicted"/>
<dbReference type="PANTHER" id="PTHR11707:SF28">
    <property type="entry name" value="60 KDA LYSOPHOSPHOLIPASE"/>
    <property type="match status" value="1"/>
</dbReference>
<organism evidence="8 9">
    <name type="scientific">Elysia marginata</name>
    <dbReference type="NCBI Taxonomy" id="1093978"/>
    <lineage>
        <taxon>Eukaryota</taxon>
        <taxon>Metazoa</taxon>
        <taxon>Spiralia</taxon>
        <taxon>Lophotrochozoa</taxon>
        <taxon>Mollusca</taxon>
        <taxon>Gastropoda</taxon>
        <taxon>Heterobranchia</taxon>
        <taxon>Euthyneura</taxon>
        <taxon>Panpulmonata</taxon>
        <taxon>Sacoglossa</taxon>
        <taxon>Placobranchoidea</taxon>
        <taxon>Plakobranchidae</taxon>
        <taxon>Elysia</taxon>
    </lineage>
</organism>
<feature type="domain" description="L-asparaginase N-terminal" evidence="6">
    <location>
        <begin position="44"/>
        <end position="254"/>
    </location>
</feature>
<dbReference type="InterPro" id="IPR027473">
    <property type="entry name" value="L-asparaginase_C"/>
</dbReference>
<evidence type="ECO:0000259" key="7">
    <source>
        <dbReference type="Pfam" id="PF17763"/>
    </source>
</evidence>
<name>A0AAV4FG87_9GAST</name>
<feature type="active site" description="O-isoaspartyl threonine intermediate" evidence="2">
    <location>
        <position position="53"/>
    </location>
</feature>
<dbReference type="InterPro" id="IPR027475">
    <property type="entry name" value="Asparaginase/glutaminase_AS2"/>
</dbReference>
<dbReference type="SMART" id="SM00870">
    <property type="entry name" value="Asparaginase"/>
    <property type="match status" value="1"/>
</dbReference>
<dbReference type="Gene3D" id="3.40.50.40">
    <property type="match status" value="1"/>
</dbReference>
<keyword evidence="9" id="KW-1185">Reference proteome</keyword>
<feature type="region of interest" description="Disordered" evidence="5">
    <location>
        <begin position="1"/>
        <end position="20"/>
    </location>
</feature>
<feature type="active site" evidence="4">
    <location>
        <position position="153"/>
    </location>
</feature>
<dbReference type="EC" id="3.5.1.1" evidence="1"/>
<dbReference type="InterPro" id="IPR037152">
    <property type="entry name" value="L-asparaginase_N_sf"/>
</dbReference>
<dbReference type="Pfam" id="PF17763">
    <property type="entry name" value="Asparaginase_C"/>
    <property type="match status" value="1"/>
</dbReference>
<dbReference type="AlphaFoldDB" id="A0AAV4FG87"/>
<dbReference type="Proteomes" id="UP000762676">
    <property type="component" value="Unassembled WGS sequence"/>
</dbReference>
<comment type="caution">
    <text evidence="8">The sequence shown here is derived from an EMBL/GenBank/DDBJ whole genome shotgun (WGS) entry which is preliminary data.</text>
</comment>
<evidence type="ECO:0000256" key="2">
    <source>
        <dbReference type="PIRSR" id="PIRSR001220-1"/>
    </source>
</evidence>
<feature type="domain" description="Asparaginase/glutaminase C-terminal" evidence="7">
    <location>
        <begin position="274"/>
        <end position="348"/>
    </location>
</feature>
<evidence type="ECO:0000256" key="5">
    <source>
        <dbReference type="SAM" id="MobiDB-lite"/>
    </source>
</evidence>
<dbReference type="PIRSF" id="PIRSF500176">
    <property type="entry name" value="L_ASNase"/>
    <property type="match status" value="1"/>
</dbReference>
<evidence type="ECO:0000259" key="6">
    <source>
        <dbReference type="Pfam" id="PF00710"/>
    </source>
</evidence>
<dbReference type="PRINTS" id="PR00139">
    <property type="entry name" value="ASNGLNASE"/>
</dbReference>
<dbReference type="Gene3D" id="3.40.50.1170">
    <property type="entry name" value="L-asparaginase, N-terminal domain"/>
    <property type="match status" value="1"/>
</dbReference>
<evidence type="ECO:0000313" key="9">
    <source>
        <dbReference type="Proteomes" id="UP000762676"/>
    </source>
</evidence>
<dbReference type="SUPFAM" id="SSF53774">
    <property type="entry name" value="Glutaminase/Asparaginase"/>
    <property type="match status" value="1"/>
</dbReference>
<dbReference type="InterPro" id="IPR036152">
    <property type="entry name" value="Asp/glu_Ase-like_sf"/>
</dbReference>
<dbReference type="InterPro" id="IPR041725">
    <property type="entry name" value="L-asparaginase_I"/>
</dbReference>
<dbReference type="GO" id="GO:0009066">
    <property type="term" value="P:aspartate family amino acid metabolic process"/>
    <property type="evidence" value="ECO:0007669"/>
    <property type="project" value="UniProtKB-ARBA"/>
</dbReference>
<dbReference type="PROSITE" id="PS51732">
    <property type="entry name" value="ASN_GLN_ASE_3"/>
    <property type="match status" value="1"/>
</dbReference>
<dbReference type="SFLD" id="SFLDS00057">
    <property type="entry name" value="Glutaminase/Asparaginase"/>
    <property type="match status" value="1"/>
</dbReference>
<dbReference type="PIRSF" id="PIRSF001220">
    <property type="entry name" value="L-ASNase_gatD"/>
    <property type="match status" value="1"/>
</dbReference>
<dbReference type="PANTHER" id="PTHR11707">
    <property type="entry name" value="L-ASPARAGINASE"/>
    <property type="match status" value="1"/>
</dbReference>
<dbReference type="InterPro" id="IPR040919">
    <property type="entry name" value="Asparaginase_C"/>
</dbReference>
<dbReference type="CDD" id="cd08963">
    <property type="entry name" value="L-asparaginase_I"/>
    <property type="match status" value="1"/>
</dbReference>
<dbReference type="Pfam" id="PF00710">
    <property type="entry name" value="Asparaginase"/>
    <property type="match status" value="1"/>
</dbReference>
<evidence type="ECO:0000256" key="4">
    <source>
        <dbReference type="PROSITE-ProRule" id="PRU10100"/>
    </source>
</evidence>
<feature type="binding site" evidence="3">
    <location>
        <begin position="153"/>
        <end position="154"/>
    </location>
    <ligand>
        <name>substrate</name>
    </ligand>
</feature>
<dbReference type="InterPro" id="IPR006034">
    <property type="entry name" value="Asparaginase/glutaminase-like"/>
</dbReference>
<protein>
    <recommendedName>
        <fullName evidence="1">asparaginase</fullName>
        <ecNumber evidence="1">3.5.1.1</ecNumber>
    </recommendedName>
</protein>
<dbReference type="InterPro" id="IPR027474">
    <property type="entry name" value="L-asparaginase_N"/>
</dbReference>
<reference evidence="8 9" key="1">
    <citation type="journal article" date="2021" name="Elife">
        <title>Chloroplast acquisition without the gene transfer in kleptoplastic sea slugs, Plakobranchus ocellatus.</title>
        <authorList>
            <person name="Maeda T."/>
            <person name="Takahashi S."/>
            <person name="Yoshida T."/>
            <person name="Shimamura S."/>
            <person name="Takaki Y."/>
            <person name="Nagai Y."/>
            <person name="Toyoda A."/>
            <person name="Suzuki Y."/>
            <person name="Arimoto A."/>
            <person name="Ishii H."/>
            <person name="Satoh N."/>
            <person name="Nishiyama T."/>
            <person name="Hasebe M."/>
            <person name="Maruyama T."/>
            <person name="Minagawa J."/>
            <person name="Obokata J."/>
            <person name="Shigenobu S."/>
        </authorList>
    </citation>
    <scope>NUCLEOTIDE SEQUENCE [LARGE SCALE GENOMIC DNA]</scope>
</reference>
<dbReference type="PROSITE" id="PS00917">
    <property type="entry name" value="ASN_GLN_ASE_2"/>
    <property type="match status" value="1"/>
</dbReference>
<dbReference type="GO" id="GO:0004067">
    <property type="term" value="F:asparaginase activity"/>
    <property type="evidence" value="ECO:0007669"/>
    <property type="project" value="UniProtKB-UniRule"/>
</dbReference>
<evidence type="ECO:0000256" key="1">
    <source>
        <dbReference type="ARBA" id="ARBA00012920"/>
    </source>
</evidence>
<gene>
    <name evidence="8" type="ORF">ElyMa_003840700</name>
</gene>
<dbReference type="EMBL" id="BMAT01007831">
    <property type="protein sequence ID" value="GFR72428.1"/>
    <property type="molecule type" value="Genomic_DNA"/>
</dbReference>
<accession>A0AAV4FG87</accession>